<feature type="non-terminal residue" evidence="2">
    <location>
        <position position="1"/>
    </location>
</feature>
<feature type="compositionally biased region" description="Acidic residues" evidence="1">
    <location>
        <begin position="117"/>
        <end position="126"/>
    </location>
</feature>
<sequence length="126" mass="14051">SLYYQRNPHSTSYNGLTVDSNVTNASDNYYEQQNNNSNWLSPPGSDNFYLNRRASDSVAHLLLFQQQHSEIGSNTMLPVHLTNIASPVSSRSSRGSITRGSPIIPPIFTVAPHETNENDDDEDIEI</sequence>
<dbReference type="EMBL" id="CAJOBJ010364973">
    <property type="protein sequence ID" value="CAF5220482.1"/>
    <property type="molecule type" value="Genomic_DNA"/>
</dbReference>
<feature type="region of interest" description="Disordered" evidence="1">
    <location>
        <begin position="87"/>
        <end position="126"/>
    </location>
</feature>
<comment type="caution">
    <text evidence="2">The sequence shown here is derived from an EMBL/GenBank/DDBJ whole genome shotgun (WGS) entry which is preliminary data.</text>
</comment>
<accession>A0A8S3JTK4</accession>
<feature type="compositionally biased region" description="Low complexity" evidence="1">
    <location>
        <begin position="87"/>
        <end position="102"/>
    </location>
</feature>
<organism evidence="2 3">
    <name type="scientific">Rotaria magnacalcarata</name>
    <dbReference type="NCBI Taxonomy" id="392030"/>
    <lineage>
        <taxon>Eukaryota</taxon>
        <taxon>Metazoa</taxon>
        <taxon>Spiralia</taxon>
        <taxon>Gnathifera</taxon>
        <taxon>Rotifera</taxon>
        <taxon>Eurotatoria</taxon>
        <taxon>Bdelloidea</taxon>
        <taxon>Philodinida</taxon>
        <taxon>Philodinidae</taxon>
        <taxon>Rotaria</taxon>
    </lineage>
</organism>
<evidence type="ECO:0000313" key="3">
    <source>
        <dbReference type="Proteomes" id="UP000681720"/>
    </source>
</evidence>
<feature type="non-terminal residue" evidence="2">
    <location>
        <position position="126"/>
    </location>
</feature>
<gene>
    <name evidence="2" type="ORF">GIL414_LOCUS84033</name>
</gene>
<evidence type="ECO:0000313" key="2">
    <source>
        <dbReference type="EMBL" id="CAF5220482.1"/>
    </source>
</evidence>
<reference evidence="2" key="1">
    <citation type="submission" date="2021-02" db="EMBL/GenBank/DDBJ databases">
        <authorList>
            <person name="Nowell W R."/>
        </authorList>
    </citation>
    <scope>NUCLEOTIDE SEQUENCE</scope>
</reference>
<dbReference type="AlphaFoldDB" id="A0A8S3JTK4"/>
<evidence type="ECO:0000256" key="1">
    <source>
        <dbReference type="SAM" id="MobiDB-lite"/>
    </source>
</evidence>
<protein>
    <submittedName>
        <fullName evidence="2">Uncharacterized protein</fullName>
    </submittedName>
</protein>
<name>A0A8S3JTK4_9BILA</name>
<dbReference type="Proteomes" id="UP000681720">
    <property type="component" value="Unassembled WGS sequence"/>
</dbReference>
<proteinExistence type="predicted"/>